<dbReference type="GeneID" id="107226658"/>
<dbReference type="KEGG" id="nlo:107226658"/>
<feature type="compositionally biased region" description="Pro residues" evidence="8">
    <location>
        <begin position="233"/>
        <end position="256"/>
    </location>
</feature>
<evidence type="ECO:0000313" key="10">
    <source>
        <dbReference type="Proteomes" id="UP000829291"/>
    </source>
</evidence>
<evidence type="ECO:0000256" key="3">
    <source>
        <dbReference type="ARBA" id="ARBA00023125"/>
    </source>
</evidence>
<evidence type="ECO:0000256" key="6">
    <source>
        <dbReference type="PROSITE-ProRule" id="PRU00108"/>
    </source>
</evidence>
<comment type="similarity">
    <text evidence="2">Belongs to the EMX homeobox family.</text>
</comment>
<evidence type="ECO:0000256" key="1">
    <source>
        <dbReference type="ARBA" id="ARBA00004123"/>
    </source>
</evidence>
<feature type="region of interest" description="Disordered" evidence="8">
    <location>
        <begin position="350"/>
        <end position="414"/>
    </location>
</feature>
<evidence type="ECO:0000313" key="11">
    <source>
        <dbReference type="RefSeq" id="XP_015523029.1"/>
    </source>
</evidence>
<dbReference type="PANTHER" id="PTHR24339">
    <property type="entry name" value="HOMEOBOX PROTEIN EMX-RELATED"/>
    <property type="match status" value="1"/>
</dbReference>
<dbReference type="FunFam" id="1.10.10.60:FF:000081">
    <property type="entry name" value="Empty spiracles homeobox 2"/>
    <property type="match status" value="1"/>
</dbReference>
<dbReference type="InterPro" id="IPR017970">
    <property type="entry name" value="Homeobox_CS"/>
</dbReference>
<dbReference type="Pfam" id="PF00046">
    <property type="entry name" value="Homeodomain"/>
    <property type="match status" value="1"/>
</dbReference>
<dbReference type="FunCoup" id="A0A6J0C9U0">
    <property type="interactions" value="1"/>
</dbReference>
<dbReference type="InterPro" id="IPR050877">
    <property type="entry name" value="EMX-VAX-Noto_Homeobox_TFs"/>
</dbReference>
<evidence type="ECO:0000256" key="5">
    <source>
        <dbReference type="ARBA" id="ARBA00023242"/>
    </source>
</evidence>
<dbReference type="AlphaFoldDB" id="A0A6J0C9U0"/>
<feature type="domain" description="Homeobox" evidence="9">
    <location>
        <begin position="296"/>
        <end position="356"/>
    </location>
</feature>
<dbReference type="InParanoid" id="A0A6J0C9U0"/>
<protein>
    <submittedName>
        <fullName evidence="11">Homeotic protein empty spiracles</fullName>
    </submittedName>
</protein>
<evidence type="ECO:0000256" key="4">
    <source>
        <dbReference type="ARBA" id="ARBA00023155"/>
    </source>
</evidence>
<dbReference type="PROSITE" id="PS50071">
    <property type="entry name" value="HOMEOBOX_2"/>
    <property type="match status" value="1"/>
</dbReference>
<dbReference type="CDD" id="cd00086">
    <property type="entry name" value="homeodomain"/>
    <property type="match status" value="1"/>
</dbReference>
<feature type="compositionally biased region" description="Basic and acidic residues" evidence="8">
    <location>
        <begin position="29"/>
        <end position="46"/>
    </location>
</feature>
<feature type="region of interest" description="Disordered" evidence="8">
    <location>
        <begin position="27"/>
        <end position="164"/>
    </location>
</feature>
<dbReference type="InterPro" id="IPR020479">
    <property type="entry name" value="HD_metazoa"/>
</dbReference>
<feature type="compositionally biased region" description="Low complexity" evidence="8">
    <location>
        <begin position="115"/>
        <end position="128"/>
    </location>
</feature>
<feature type="compositionally biased region" description="Low complexity" evidence="8">
    <location>
        <begin position="364"/>
        <end position="378"/>
    </location>
</feature>
<dbReference type="Gene3D" id="1.10.10.60">
    <property type="entry name" value="Homeodomain-like"/>
    <property type="match status" value="1"/>
</dbReference>
<feature type="DNA-binding region" description="Homeobox" evidence="6">
    <location>
        <begin position="298"/>
        <end position="357"/>
    </location>
</feature>
<dbReference type="GO" id="GO:0000981">
    <property type="term" value="F:DNA-binding transcription factor activity, RNA polymerase II-specific"/>
    <property type="evidence" value="ECO:0007669"/>
    <property type="project" value="InterPro"/>
</dbReference>
<comment type="subcellular location">
    <subcellularLocation>
        <location evidence="1 6 7">Nucleus</location>
    </subcellularLocation>
</comment>
<sequence length="414" mass="44629">MMPLAPTPIVAVPSKPKIGFSIDSIVGGGREDRLNRVADHLERDGSPMEVEGSSSPGPMRGRQASLQSPGGHSEGSDRPGSRSSSVESYPTARHTPAHNGHPLGLTHHLQEFNRTTSHSHSGGSTPNNSPSPPHRISRDSPVGGHPQPPPGVVRPSPNYLAPPPSAAAAAVAAAEQLKTLYGLPGHPPGATQPGQTEYHSQQLALAANLAAAQHFQAANLAVALQAHHGASPHGPPHGPYPHPGPPGGPHPPPHPHQPPRDSYPLYPWLLSRHGRIFPHRFPGGPDIPGFLLQPFRKPKRIRTAFSPSQLLKLEHAFEKNHYVVGAERKQLAQALSLTETQVKVWFQNRRTKHKRMQQEEEAKAQQQSGGNGNNGANKNTHHVSKWQQETGDYHQDEDEHIDPENDECSSGSEA</sequence>
<evidence type="ECO:0000256" key="7">
    <source>
        <dbReference type="RuleBase" id="RU000682"/>
    </source>
</evidence>
<feature type="region of interest" description="Disordered" evidence="8">
    <location>
        <begin position="227"/>
        <end position="260"/>
    </location>
</feature>
<evidence type="ECO:0000259" key="9">
    <source>
        <dbReference type="PROSITE" id="PS50071"/>
    </source>
</evidence>
<keyword evidence="5 6" id="KW-0539">Nucleus</keyword>
<dbReference type="GO" id="GO:0000978">
    <property type="term" value="F:RNA polymerase II cis-regulatory region sequence-specific DNA binding"/>
    <property type="evidence" value="ECO:0007669"/>
    <property type="project" value="TreeGrafter"/>
</dbReference>
<dbReference type="PANTHER" id="PTHR24339:SF28">
    <property type="entry name" value="E5-RELATED"/>
    <property type="match status" value="1"/>
</dbReference>
<evidence type="ECO:0000256" key="2">
    <source>
        <dbReference type="ARBA" id="ARBA00007397"/>
    </source>
</evidence>
<dbReference type="GO" id="GO:0030182">
    <property type="term" value="P:neuron differentiation"/>
    <property type="evidence" value="ECO:0007669"/>
    <property type="project" value="TreeGrafter"/>
</dbReference>
<dbReference type="GO" id="GO:0005634">
    <property type="term" value="C:nucleus"/>
    <property type="evidence" value="ECO:0007669"/>
    <property type="project" value="UniProtKB-SubCell"/>
</dbReference>
<dbReference type="OrthoDB" id="6159439at2759"/>
<reference evidence="11" key="1">
    <citation type="submission" date="2025-08" db="UniProtKB">
        <authorList>
            <consortium name="RefSeq"/>
        </authorList>
    </citation>
    <scope>IDENTIFICATION</scope>
    <source>
        <tissue evidence="11">Thorax and Abdomen</tissue>
    </source>
</reference>
<dbReference type="SMART" id="SM00389">
    <property type="entry name" value="HOX"/>
    <property type="match status" value="1"/>
</dbReference>
<keyword evidence="3 6" id="KW-0238">DNA-binding</keyword>
<evidence type="ECO:0000256" key="8">
    <source>
        <dbReference type="SAM" id="MobiDB-lite"/>
    </source>
</evidence>
<keyword evidence="4 6" id="KW-0371">Homeobox</keyword>
<dbReference type="InterPro" id="IPR009057">
    <property type="entry name" value="Homeodomain-like_sf"/>
</dbReference>
<dbReference type="GO" id="GO:0007420">
    <property type="term" value="P:brain development"/>
    <property type="evidence" value="ECO:0007669"/>
    <property type="project" value="TreeGrafter"/>
</dbReference>
<dbReference type="PRINTS" id="PR00024">
    <property type="entry name" value="HOMEOBOX"/>
</dbReference>
<dbReference type="SUPFAM" id="SSF46689">
    <property type="entry name" value="Homeodomain-like"/>
    <property type="match status" value="1"/>
</dbReference>
<dbReference type="Proteomes" id="UP000829291">
    <property type="component" value="Chromosome 4"/>
</dbReference>
<organism evidence="11">
    <name type="scientific">Neodiprion lecontei</name>
    <name type="common">Redheaded pine sawfly</name>
    <dbReference type="NCBI Taxonomy" id="441921"/>
    <lineage>
        <taxon>Eukaryota</taxon>
        <taxon>Metazoa</taxon>
        <taxon>Ecdysozoa</taxon>
        <taxon>Arthropoda</taxon>
        <taxon>Hexapoda</taxon>
        <taxon>Insecta</taxon>
        <taxon>Pterygota</taxon>
        <taxon>Neoptera</taxon>
        <taxon>Endopterygota</taxon>
        <taxon>Hymenoptera</taxon>
        <taxon>Tenthredinoidea</taxon>
        <taxon>Diprionidae</taxon>
        <taxon>Diprioninae</taxon>
        <taxon>Neodiprion</taxon>
    </lineage>
</organism>
<accession>A0A6J0C9U0</accession>
<dbReference type="InterPro" id="IPR001356">
    <property type="entry name" value="HD"/>
</dbReference>
<gene>
    <name evidence="11" type="primary">LOC107226658</name>
</gene>
<dbReference type="RefSeq" id="XP_015523029.1">
    <property type="nucleotide sequence ID" value="XM_015667543.2"/>
</dbReference>
<feature type="compositionally biased region" description="Acidic residues" evidence="8">
    <location>
        <begin position="395"/>
        <end position="407"/>
    </location>
</feature>
<keyword evidence="10" id="KW-1185">Reference proteome</keyword>
<name>A0A6J0C9U0_NEOLC</name>
<proteinExistence type="inferred from homology"/>
<dbReference type="PROSITE" id="PS00027">
    <property type="entry name" value="HOMEOBOX_1"/>
    <property type="match status" value="1"/>
</dbReference>